<reference evidence="1" key="1">
    <citation type="submission" date="2014-11" db="EMBL/GenBank/DDBJ databases">
        <authorList>
            <person name="Amaro Gonzalez C."/>
        </authorList>
    </citation>
    <scope>NUCLEOTIDE SEQUENCE</scope>
</reference>
<dbReference type="EMBL" id="GBXM01031144">
    <property type="protein sequence ID" value="JAH77433.1"/>
    <property type="molecule type" value="Transcribed_RNA"/>
</dbReference>
<name>A0A0E9VJN2_ANGAN</name>
<dbReference type="AlphaFoldDB" id="A0A0E9VJN2"/>
<evidence type="ECO:0000313" key="1">
    <source>
        <dbReference type="EMBL" id="JAH77433.1"/>
    </source>
</evidence>
<sequence>MLTTNVICYFTKYEARGVYPLFTLLMTVSIIPEWGNCAVADSRCRPLQYYSELLPAEVHR</sequence>
<organism evidence="1">
    <name type="scientific">Anguilla anguilla</name>
    <name type="common">European freshwater eel</name>
    <name type="synonym">Muraena anguilla</name>
    <dbReference type="NCBI Taxonomy" id="7936"/>
    <lineage>
        <taxon>Eukaryota</taxon>
        <taxon>Metazoa</taxon>
        <taxon>Chordata</taxon>
        <taxon>Craniata</taxon>
        <taxon>Vertebrata</taxon>
        <taxon>Euteleostomi</taxon>
        <taxon>Actinopterygii</taxon>
        <taxon>Neopterygii</taxon>
        <taxon>Teleostei</taxon>
        <taxon>Anguilliformes</taxon>
        <taxon>Anguillidae</taxon>
        <taxon>Anguilla</taxon>
    </lineage>
</organism>
<reference evidence="1" key="2">
    <citation type="journal article" date="2015" name="Fish Shellfish Immunol.">
        <title>Early steps in the European eel (Anguilla anguilla)-Vibrio vulnificus interaction in the gills: Role of the RtxA13 toxin.</title>
        <authorList>
            <person name="Callol A."/>
            <person name="Pajuelo D."/>
            <person name="Ebbesson L."/>
            <person name="Teles M."/>
            <person name="MacKenzie S."/>
            <person name="Amaro C."/>
        </authorList>
    </citation>
    <scope>NUCLEOTIDE SEQUENCE</scope>
</reference>
<proteinExistence type="predicted"/>
<accession>A0A0E9VJN2</accession>
<protein>
    <submittedName>
        <fullName evidence="1">Uncharacterized protein</fullName>
    </submittedName>
</protein>